<reference evidence="10 11" key="1">
    <citation type="submission" date="2016-11" db="EMBL/GenBank/DDBJ databases">
        <authorList>
            <person name="Jaros S."/>
            <person name="Januszkiewicz K."/>
            <person name="Wedrychowicz H."/>
        </authorList>
    </citation>
    <scope>NUCLEOTIDE SEQUENCE [LARGE SCALE GENOMIC DNA]</scope>
    <source>
        <strain evidence="10 11">CGMCC 1.7049</strain>
    </source>
</reference>
<dbReference type="GO" id="GO:0015562">
    <property type="term" value="F:efflux transmembrane transporter activity"/>
    <property type="evidence" value="ECO:0007669"/>
    <property type="project" value="InterPro"/>
</dbReference>
<dbReference type="OrthoDB" id="9813458at2"/>
<dbReference type="InterPro" id="IPR051906">
    <property type="entry name" value="TolC-like"/>
</dbReference>
<dbReference type="GO" id="GO:0009279">
    <property type="term" value="C:cell outer membrane"/>
    <property type="evidence" value="ECO:0007669"/>
    <property type="project" value="UniProtKB-SubCell"/>
</dbReference>
<evidence type="ECO:0000256" key="4">
    <source>
        <dbReference type="ARBA" id="ARBA00022452"/>
    </source>
</evidence>
<keyword evidence="5" id="KW-0812">Transmembrane</keyword>
<proteinExistence type="inferred from homology"/>
<organism evidence="10 11">
    <name type="scientific">Hydrocarboniphaga daqingensis</name>
    <dbReference type="NCBI Taxonomy" id="490188"/>
    <lineage>
        <taxon>Bacteria</taxon>
        <taxon>Pseudomonadati</taxon>
        <taxon>Pseudomonadota</taxon>
        <taxon>Gammaproteobacteria</taxon>
        <taxon>Nevskiales</taxon>
        <taxon>Nevskiaceae</taxon>
        <taxon>Hydrocarboniphaga</taxon>
    </lineage>
</organism>
<feature type="chain" id="PRO_5013313885" evidence="9">
    <location>
        <begin position="22"/>
        <end position="435"/>
    </location>
</feature>
<accession>A0A1M5R0F3</accession>
<keyword evidence="6" id="KW-0472">Membrane</keyword>
<dbReference type="GO" id="GO:0015288">
    <property type="term" value="F:porin activity"/>
    <property type="evidence" value="ECO:0007669"/>
    <property type="project" value="TreeGrafter"/>
</dbReference>
<dbReference type="AlphaFoldDB" id="A0A1M5R0F3"/>
<dbReference type="PANTHER" id="PTHR30026:SF20">
    <property type="entry name" value="OUTER MEMBRANE PROTEIN TOLC"/>
    <property type="match status" value="1"/>
</dbReference>
<gene>
    <name evidence="10" type="ORF">SAMN04488068_2830</name>
</gene>
<evidence type="ECO:0000256" key="1">
    <source>
        <dbReference type="ARBA" id="ARBA00004442"/>
    </source>
</evidence>
<keyword evidence="4" id="KW-1134">Transmembrane beta strand</keyword>
<evidence type="ECO:0000313" key="11">
    <source>
        <dbReference type="Proteomes" id="UP000199758"/>
    </source>
</evidence>
<evidence type="ECO:0000256" key="7">
    <source>
        <dbReference type="ARBA" id="ARBA00023237"/>
    </source>
</evidence>
<keyword evidence="11" id="KW-1185">Reference proteome</keyword>
<keyword evidence="3" id="KW-0813">Transport</keyword>
<comment type="subcellular location">
    <subcellularLocation>
        <location evidence="1">Cell outer membrane</location>
    </subcellularLocation>
</comment>
<name>A0A1M5R0F3_9GAMM</name>
<evidence type="ECO:0000256" key="8">
    <source>
        <dbReference type="SAM" id="Coils"/>
    </source>
</evidence>
<evidence type="ECO:0000256" key="5">
    <source>
        <dbReference type="ARBA" id="ARBA00022692"/>
    </source>
</evidence>
<keyword evidence="9" id="KW-0732">Signal</keyword>
<dbReference type="PANTHER" id="PTHR30026">
    <property type="entry name" value="OUTER MEMBRANE PROTEIN TOLC"/>
    <property type="match status" value="1"/>
</dbReference>
<dbReference type="STRING" id="490188.SAMN04488068_2830"/>
<feature type="signal peptide" evidence="9">
    <location>
        <begin position="1"/>
        <end position="21"/>
    </location>
</feature>
<comment type="similarity">
    <text evidence="2">Belongs to the outer membrane factor (OMF) (TC 1.B.17) family.</text>
</comment>
<evidence type="ECO:0000256" key="2">
    <source>
        <dbReference type="ARBA" id="ARBA00007613"/>
    </source>
</evidence>
<dbReference type="GO" id="GO:1990281">
    <property type="term" value="C:efflux pump complex"/>
    <property type="evidence" value="ECO:0007669"/>
    <property type="project" value="TreeGrafter"/>
</dbReference>
<dbReference type="EMBL" id="FQWZ01000007">
    <property type="protein sequence ID" value="SHH19832.1"/>
    <property type="molecule type" value="Genomic_DNA"/>
</dbReference>
<evidence type="ECO:0000256" key="9">
    <source>
        <dbReference type="SAM" id="SignalP"/>
    </source>
</evidence>
<dbReference type="InterPro" id="IPR003423">
    <property type="entry name" value="OMP_efflux"/>
</dbReference>
<keyword evidence="8" id="KW-0175">Coiled coil</keyword>
<evidence type="ECO:0000313" key="10">
    <source>
        <dbReference type="EMBL" id="SHH19832.1"/>
    </source>
</evidence>
<dbReference type="Pfam" id="PF02321">
    <property type="entry name" value="OEP"/>
    <property type="match status" value="2"/>
</dbReference>
<evidence type="ECO:0000256" key="3">
    <source>
        <dbReference type="ARBA" id="ARBA00022448"/>
    </source>
</evidence>
<keyword evidence="7" id="KW-0998">Cell outer membrane</keyword>
<dbReference type="SUPFAM" id="SSF56954">
    <property type="entry name" value="Outer membrane efflux proteins (OEP)"/>
    <property type="match status" value="1"/>
</dbReference>
<sequence>MRGSMAAVAMLLWSASQEANAGLLDAIRAAESADPSYQLSRFERDVDRARADLASAQLGPQIGAQYSTGYADSGIDSAVGFQDRDYRTESWTVQIRQGVFRPKAWASRTSALRRYQAADMSVKANRQKLANQLAQLWADWTTLHSELRLAQLRLQAAELLVEVAEQSLTAGEGTELERARSGADRASLLRRIADLKTQQAKLELLWQQSTAGYPMPPERVASDLLVLLATDVMSAETYAAPLTTPGIDAARLNVESAEHAVDSVKYNRLPTLDLVASRSMSLQDSEITIGSEFNTYRIQLQASVPLFTNGAIQASVREAQAQLHMAEMELQLERNRQALDRQVAVTTFAAMRSRMEALNTDRARCELALRQAELGVRAGTHTRKDLALATMENLKAEQEQDALTAEALKLWSDFRLARGELDEPRLAWLAAVTRW</sequence>
<dbReference type="Proteomes" id="UP000199758">
    <property type="component" value="Unassembled WGS sequence"/>
</dbReference>
<feature type="coiled-coil region" evidence="8">
    <location>
        <begin position="147"/>
        <end position="205"/>
    </location>
</feature>
<evidence type="ECO:0000256" key="6">
    <source>
        <dbReference type="ARBA" id="ARBA00023136"/>
    </source>
</evidence>
<protein>
    <submittedName>
        <fullName evidence="10">Outer membrane protein TolC</fullName>
    </submittedName>
</protein>
<dbReference type="RefSeq" id="WP_084083448.1">
    <property type="nucleotide sequence ID" value="NZ_FQWZ01000007.1"/>
</dbReference>
<dbReference type="Gene3D" id="1.20.1600.10">
    <property type="entry name" value="Outer membrane efflux proteins (OEP)"/>
    <property type="match status" value="1"/>
</dbReference>